<dbReference type="PROSITE" id="PS51257">
    <property type="entry name" value="PROKAR_LIPOPROTEIN"/>
    <property type="match status" value="1"/>
</dbReference>
<comment type="caution">
    <text evidence="3">The sequence shown here is derived from an EMBL/GenBank/DDBJ whole genome shotgun (WGS) entry which is preliminary data.</text>
</comment>
<protein>
    <submittedName>
        <fullName evidence="3">Uncharacterized protein</fullName>
    </submittedName>
</protein>
<evidence type="ECO:0000313" key="4">
    <source>
        <dbReference type="Proteomes" id="UP001352263"/>
    </source>
</evidence>
<keyword evidence="2" id="KW-0732">Signal</keyword>
<dbReference type="Proteomes" id="UP001352263">
    <property type="component" value="Unassembled WGS sequence"/>
</dbReference>
<accession>A0ABU6J4G5</accession>
<keyword evidence="4" id="KW-1185">Reference proteome</keyword>
<proteinExistence type="predicted"/>
<evidence type="ECO:0000256" key="2">
    <source>
        <dbReference type="SAM" id="SignalP"/>
    </source>
</evidence>
<sequence length="72" mass="7384">MSPIKTSIAAALLAACAGVAAMAWSAPAAWHKWRSKTDGTQICAQTPPGSGWEQADGPYKDARCTVPGKPGS</sequence>
<feature type="region of interest" description="Disordered" evidence="1">
    <location>
        <begin position="46"/>
        <end position="72"/>
    </location>
</feature>
<feature type="chain" id="PRO_5046630327" evidence="2">
    <location>
        <begin position="29"/>
        <end position="72"/>
    </location>
</feature>
<reference evidence="3 4" key="1">
    <citation type="submission" date="2023-10" db="EMBL/GenBank/DDBJ databases">
        <title>Noviherbaspirillum sp. CPCC 100848 genome assembly.</title>
        <authorList>
            <person name="Li X.Y."/>
            <person name="Fang X.M."/>
        </authorList>
    </citation>
    <scope>NUCLEOTIDE SEQUENCE [LARGE SCALE GENOMIC DNA]</scope>
    <source>
        <strain evidence="3 4">CPCC 100848</strain>
    </source>
</reference>
<dbReference type="EMBL" id="JAWIIV010000003">
    <property type="protein sequence ID" value="MEC4718505.1"/>
    <property type="molecule type" value="Genomic_DNA"/>
</dbReference>
<evidence type="ECO:0000256" key="1">
    <source>
        <dbReference type="SAM" id="MobiDB-lite"/>
    </source>
</evidence>
<name>A0ABU6J4G5_9BURK</name>
<organism evidence="3 4">
    <name type="scientific">Noviherbaspirillum album</name>
    <dbReference type="NCBI Taxonomy" id="3080276"/>
    <lineage>
        <taxon>Bacteria</taxon>
        <taxon>Pseudomonadati</taxon>
        <taxon>Pseudomonadota</taxon>
        <taxon>Betaproteobacteria</taxon>
        <taxon>Burkholderiales</taxon>
        <taxon>Oxalobacteraceae</taxon>
        <taxon>Noviherbaspirillum</taxon>
    </lineage>
</organism>
<dbReference type="RefSeq" id="WP_326505241.1">
    <property type="nucleotide sequence ID" value="NZ_JAWIIV010000003.1"/>
</dbReference>
<evidence type="ECO:0000313" key="3">
    <source>
        <dbReference type="EMBL" id="MEC4718505.1"/>
    </source>
</evidence>
<gene>
    <name evidence="3" type="ORF">RY831_05060</name>
</gene>
<feature type="signal peptide" evidence="2">
    <location>
        <begin position="1"/>
        <end position="28"/>
    </location>
</feature>